<dbReference type="AlphaFoldDB" id="A0A8J8CDU7"/>
<sequence length="59" mass="6409">MTYTPLSESVEMYQTTELSLSQIAARAGVDESELASELRSRGITLRSEDQGAVGTTTRN</sequence>
<name>A0A8J8CDU7_9EURY</name>
<organism evidence="1 2">
    <name type="scientific">Haloarcula salinisoli</name>
    <dbReference type="NCBI Taxonomy" id="2487746"/>
    <lineage>
        <taxon>Archaea</taxon>
        <taxon>Methanobacteriati</taxon>
        <taxon>Methanobacteriota</taxon>
        <taxon>Stenosarchaea group</taxon>
        <taxon>Halobacteria</taxon>
        <taxon>Halobacteriales</taxon>
        <taxon>Haloarculaceae</taxon>
        <taxon>Haloarcula</taxon>
    </lineage>
</organism>
<reference evidence="1" key="1">
    <citation type="submission" date="2021-06" db="EMBL/GenBank/DDBJ databases">
        <title>Halomicroarcula sp. F24A a new haloarchaeum isolated from saline soil.</title>
        <authorList>
            <person name="Duran-Viseras A."/>
            <person name="Sanchez-Porro C."/>
            <person name="Ventosa A."/>
        </authorList>
    </citation>
    <scope>NUCLEOTIDE SEQUENCE</scope>
    <source>
        <strain evidence="1">F24A</strain>
    </source>
</reference>
<comment type="caution">
    <text evidence="1">The sequence shown here is derived from an EMBL/GenBank/DDBJ whole genome shotgun (WGS) entry which is preliminary data.</text>
</comment>
<keyword evidence="2" id="KW-1185">Reference proteome</keyword>
<dbReference type="InterPro" id="IPR055741">
    <property type="entry name" value="DUF7317"/>
</dbReference>
<evidence type="ECO:0000313" key="1">
    <source>
        <dbReference type="EMBL" id="MBX0304990.1"/>
    </source>
</evidence>
<dbReference type="EMBL" id="RKLQ01000002">
    <property type="protein sequence ID" value="MBX0304990.1"/>
    <property type="molecule type" value="Genomic_DNA"/>
</dbReference>
<dbReference type="RefSeq" id="WP_220589185.1">
    <property type="nucleotide sequence ID" value="NZ_RKLQ01000002.1"/>
</dbReference>
<gene>
    <name evidence="1" type="ORF">EGD98_15080</name>
</gene>
<accession>A0A8J8CDU7</accession>
<dbReference type="Pfam" id="PF24001">
    <property type="entry name" value="DUF7317"/>
    <property type="match status" value="1"/>
</dbReference>
<evidence type="ECO:0000313" key="2">
    <source>
        <dbReference type="Proteomes" id="UP000783863"/>
    </source>
</evidence>
<protein>
    <submittedName>
        <fullName evidence="1">UPF0175 family protein</fullName>
    </submittedName>
</protein>
<dbReference type="Proteomes" id="UP000783863">
    <property type="component" value="Unassembled WGS sequence"/>
</dbReference>
<proteinExistence type="predicted"/>